<evidence type="ECO:0000256" key="4">
    <source>
        <dbReference type="ARBA" id="ARBA00022679"/>
    </source>
</evidence>
<dbReference type="AlphaFoldDB" id="S9RZQ7"/>
<accession>S9RZQ7</accession>
<dbReference type="InterPro" id="IPR011495">
    <property type="entry name" value="Sig_transdc_His_kin_sub2_dim/P"/>
</dbReference>
<dbReference type="PANTHER" id="PTHR41523">
    <property type="entry name" value="TWO-COMPONENT SYSTEM SENSOR PROTEIN"/>
    <property type="match status" value="1"/>
</dbReference>
<organism evidence="10 11">
    <name type="scientific">Litoreibacter arenae DSM 19593</name>
    <dbReference type="NCBI Taxonomy" id="1123360"/>
    <lineage>
        <taxon>Bacteria</taxon>
        <taxon>Pseudomonadati</taxon>
        <taxon>Pseudomonadota</taxon>
        <taxon>Alphaproteobacteria</taxon>
        <taxon>Rhodobacterales</taxon>
        <taxon>Roseobacteraceae</taxon>
        <taxon>Litoreibacter</taxon>
    </lineage>
</organism>
<dbReference type="eggNOG" id="COG3920">
    <property type="taxonomic scope" value="Bacteria"/>
</dbReference>
<proteinExistence type="predicted"/>
<dbReference type="OrthoDB" id="9767435at2"/>
<dbReference type="RefSeq" id="WP_021100844.1">
    <property type="nucleotide sequence ID" value="NZ_KE557306.1"/>
</dbReference>
<dbReference type="InterPro" id="IPR036890">
    <property type="entry name" value="HATPase_C_sf"/>
</dbReference>
<protein>
    <recommendedName>
        <fullName evidence="2">histidine kinase</fullName>
        <ecNumber evidence="2">2.7.13.3</ecNumber>
    </recommendedName>
</protein>
<comment type="catalytic activity">
    <reaction evidence="1">
        <text>ATP + protein L-histidine = ADP + protein N-phospho-L-histidine.</text>
        <dbReference type="EC" id="2.7.13.3"/>
    </reaction>
</comment>
<dbReference type="Proteomes" id="UP000015351">
    <property type="component" value="Unassembled WGS sequence"/>
</dbReference>
<evidence type="ECO:0000256" key="8">
    <source>
        <dbReference type="SAM" id="Phobius"/>
    </source>
</evidence>
<dbReference type="Pfam" id="PF07568">
    <property type="entry name" value="HisKA_2"/>
    <property type="match status" value="1"/>
</dbReference>
<keyword evidence="8" id="KW-0472">Membrane</keyword>
<dbReference type="GO" id="GO:0004673">
    <property type="term" value="F:protein histidine kinase activity"/>
    <property type="evidence" value="ECO:0007669"/>
    <property type="project" value="UniProtKB-EC"/>
</dbReference>
<evidence type="ECO:0000259" key="9">
    <source>
        <dbReference type="SMART" id="SM00387"/>
    </source>
</evidence>
<dbReference type="Gene3D" id="3.30.450.20">
    <property type="entry name" value="PAS domain"/>
    <property type="match status" value="2"/>
</dbReference>
<keyword evidence="8" id="KW-0812">Transmembrane</keyword>
<dbReference type="PANTHER" id="PTHR41523:SF8">
    <property type="entry name" value="ETHYLENE RESPONSE SENSOR PROTEIN"/>
    <property type="match status" value="1"/>
</dbReference>
<evidence type="ECO:0000256" key="3">
    <source>
        <dbReference type="ARBA" id="ARBA00022553"/>
    </source>
</evidence>
<evidence type="ECO:0000256" key="2">
    <source>
        <dbReference type="ARBA" id="ARBA00012438"/>
    </source>
</evidence>
<dbReference type="EC" id="2.7.13.3" evidence="2"/>
<sequence>MSSLRFRVVAMLSLALLPIGLIAVIQTKQVADSSRRNAELLLLTRTERAASDIRYTIEQARGAARFLGASNIHQDTIEECEQSLRNFVNSDPRFSFVGVLPRSGDMKCSSSGAEFDFKNTPSFQQAMSEGKSVVGINQSAPFSGKSVIIVSEPYFDGREVEGLISVSIPHERLSVNASDEAADGLVNVITFNTKGDILTSIGPLDVASLDLPQNTKLPELLGQGAYSFSAVDAQNYERIYAVIPIVDQTVYTLGVWDANAATARPLLSRMPAWIFPVIMWVVSLGVALSTVNRLVVRHVRRLGREMSAFARNRTVPSEHRATMMPAEIEQIEDDFRDMSAVILRDEAELENSLRDKNVLLKEIHHRVKNNLQLISSIISMQIRKARNAETRYVLGRVQDRVLSLATIHRDLYQTSDAGRINVGALITEIVEKSLEIAKLDDSKIELDVDIQDVFLYPDQAVPLSLMASEAVTNALKHVGAGLNGREWIRISLTCAECRDCKMIMENSIGAPMPDVESTGLGAQLIRTFAMQLGGQIDVEETDNSYKLTVEFQVVEFTSDAVDY</sequence>
<dbReference type="SUPFAM" id="SSF55874">
    <property type="entry name" value="ATPase domain of HSP90 chaperone/DNA topoisomerase II/histidine kinase"/>
    <property type="match status" value="1"/>
</dbReference>
<dbReference type="Gene3D" id="3.30.565.10">
    <property type="entry name" value="Histidine kinase-like ATPase, C-terminal domain"/>
    <property type="match status" value="1"/>
</dbReference>
<gene>
    <name evidence="10" type="ORF">thalar_02289</name>
</gene>
<evidence type="ECO:0000256" key="6">
    <source>
        <dbReference type="ARBA" id="ARBA00022777"/>
    </source>
</evidence>
<dbReference type="GO" id="GO:0005524">
    <property type="term" value="F:ATP binding"/>
    <property type="evidence" value="ECO:0007669"/>
    <property type="project" value="UniProtKB-KW"/>
</dbReference>
<evidence type="ECO:0000256" key="1">
    <source>
        <dbReference type="ARBA" id="ARBA00000085"/>
    </source>
</evidence>
<feature type="domain" description="Histidine kinase/HSP90-like ATPase" evidence="9">
    <location>
        <begin position="458"/>
        <end position="557"/>
    </location>
</feature>
<evidence type="ECO:0000256" key="5">
    <source>
        <dbReference type="ARBA" id="ARBA00022741"/>
    </source>
</evidence>
<dbReference type="HOGENOM" id="CLU_024378_1_0_5"/>
<reference evidence="11" key="1">
    <citation type="journal article" date="2013" name="Stand. Genomic Sci.">
        <title>Genome sequence of the Litoreibacter arenae type strain (DSM 19593(T)), a member of the Roseobacter clade isolated from sea sand.</title>
        <authorList>
            <person name="Riedel T."/>
            <person name="Fiebig A."/>
            <person name="Petersen J."/>
            <person name="Gronow S."/>
            <person name="Kyrpides N.C."/>
            <person name="Goker M."/>
            <person name="Klenk H.P."/>
        </authorList>
    </citation>
    <scope>NUCLEOTIDE SEQUENCE [LARGE SCALE GENOMIC DNA]</scope>
    <source>
        <strain evidence="11">DSM 19593</strain>
    </source>
</reference>
<name>S9RZQ7_9RHOB</name>
<feature type="transmembrane region" description="Helical" evidence="8">
    <location>
        <begin position="273"/>
        <end position="296"/>
    </location>
</feature>
<dbReference type="SMART" id="SM00387">
    <property type="entry name" value="HATPase_c"/>
    <property type="match status" value="1"/>
</dbReference>
<dbReference type="EMBL" id="AONI01000010">
    <property type="protein sequence ID" value="EPX79464.1"/>
    <property type="molecule type" value="Genomic_DNA"/>
</dbReference>
<keyword evidence="3" id="KW-0597">Phosphoprotein</keyword>
<evidence type="ECO:0000313" key="11">
    <source>
        <dbReference type="Proteomes" id="UP000015351"/>
    </source>
</evidence>
<dbReference type="STRING" id="1123360.thalar_02289"/>
<keyword evidence="7" id="KW-0067">ATP-binding</keyword>
<dbReference type="PATRIC" id="fig|1123360.3.peg.2267"/>
<dbReference type="InterPro" id="IPR003594">
    <property type="entry name" value="HATPase_dom"/>
</dbReference>
<evidence type="ECO:0000313" key="10">
    <source>
        <dbReference type="EMBL" id="EPX79464.1"/>
    </source>
</evidence>
<keyword evidence="4" id="KW-0808">Transferase</keyword>
<keyword evidence="5" id="KW-0547">Nucleotide-binding</keyword>
<keyword evidence="8" id="KW-1133">Transmembrane helix</keyword>
<keyword evidence="11" id="KW-1185">Reference proteome</keyword>
<comment type="caution">
    <text evidence="10">The sequence shown here is derived from an EMBL/GenBank/DDBJ whole genome shotgun (WGS) entry which is preliminary data.</text>
</comment>
<keyword evidence="6" id="KW-0418">Kinase</keyword>
<evidence type="ECO:0000256" key="7">
    <source>
        <dbReference type="ARBA" id="ARBA00022840"/>
    </source>
</evidence>